<reference evidence="2 3" key="1">
    <citation type="submission" date="2015-08" db="EMBL/GenBank/DDBJ databases">
        <authorList>
            <person name="Babu N.S."/>
            <person name="Beckwith C.J."/>
            <person name="Beseler K.G."/>
            <person name="Brison A."/>
            <person name="Carone J.V."/>
            <person name="Caskin T.P."/>
            <person name="Diamond M."/>
            <person name="Durham M.E."/>
            <person name="Foxe J.M."/>
            <person name="Go M."/>
            <person name="Henderson B.A."/>
            <person name="Jones I.B."/>
            <person name="McGettigan J.A."/>
            <person name="Micheletti S.J."/>
            <person name="Nasrallah M.E."/>
            <person name="Ortiz D."/>
            <person name="Piller C.R."/>
            <person name="Privatt S.R."/>
            <person name="Schneider S.L."/>
            <person name="Sharp S."/>
            <person name="Smith T.C."/>
            <person name="Stanton J.D."/>
            <person name="Ullery H.E."/>
            <person name="Wilson R.J."/>
            <person name="Serrano M.G."/>
            <person name="Buck G."/>
            <person name="Lee V."/>
            <person name="Wang Y."/>
            <person name="Carvalho R."/>
            <person name="Voegtly L."/>
            <person name="Shi R."/>
            <person name="Duckworth R."/>
            <person name="Johnson A."/>
            <person name="Loviza R."/>
            <person name="Walstead R."/>
            <person name="Shah Z."/>
            <person name="Kiflezghi M."/>
            <person name="Wade K."/>
            <person name="Ball S.L."/>
            <person name="Bradley K.W."/>
            <person name="Asai D.J."/>
            <person name="Bowman C.A."/>
            <person name="Russell D.A."/>
            <person name="Pope W.H."/>
            <person name="Jacobs-Sera D."/>
            <person name="Hendrix R.W."/>
            <person name="Hatfull G.F."/>
        </authorList>
    </citation>
    <scope>NUCLEOTIDE SEQUENCE [LARGE SCALE GENOMIC DNA]</scope>
    <source>
        <strain evidence="2 3">DSM 27648</strain>
    </source>
</reference>
<name>A0A0K1PZL6_9BACT</name>
<dbReference type="Proteomes" id="UP000064967">
    <property type="component" value="Chromosome"/>
</dbReference>
<evidence type="ECO:0000313" key="3">
    <source>
        <dbReference type="Proteomes" id="UP000064967"/>
    </source>
</evidence>
<evidence type="ECO:0000313" key="2">
    <source>
        <dbReference type="EMBL" id="AKU98821.1"/>
    </source>
</evidence>
<dbReference type="AlphaFoldDB" id="A0A0K1PZL6"/>
<proteinExistence type="predicted"/>
<organism evidence="2 3">
    <name type="scientific">Labilithrix luteola</name>
    <dbReference type="NCBI Taxonomy" id="1391654"/>
    <lineage>
        <taxon>Bacteria</taxon>
        <taxon>Pseudomonadati</taxon>
        <taxon>Myxococcota</taxon>
        <taxon>Polyangia</taxon>
        <taxon>Polyangiales</taxon>
        <taxon>Labilitrichaceae</taxon>
        <taxon>Labilithrix</taxon>
    </lineage>
</organism>
<gene>
    <name evidence="2" type="ORF">AKJ09_05485</name>
</gene>
<evidence type="ECO:0000256" key="1">
    <source>
        <dbReference type="SAM" id="MobiDB-lite"/>
    </source>
</evidence>
<accession>A0A0K1PZL6</accession>
<dbReference type="STRING" id="1391654.AKJ09_05485"/>
<dbReference type="KEGG" id="llu:AKJ09_05485"/>
<keyword evidence="3" id="KW-1185">Reference proteome</keyword>
<feature type="region of interest" description="Disordered" evidence="1">
    <location>
        <begin position="1"/>
        <end position="42"/>
    </location>
</feature>
<dbReference type="EMBL" id="CP012333">
    <property type="protein sequence ID" value="AKU98821.1"/>
    <property type="molecule type" value="Genomic_DNA"/>
</dbReference>
<protein>
    <submittedName>
        <fullName evidence="2">Uncharacterized protein</fullName>
    </submittedName>
</protein>
<sequence>MTQPLSRRGREGTDPQPHPFSLREKGEEPSSPPPSPAGRRGI</sequence>